<proteinExistence type="inferred from homology"/>
<evidence type="ECO:0000313" key="2">
    <source>
        <dbReference type="EMBL" id="GAC14510.1"/>
    </source>
</evidence>
<accession>K6YT87</accession>
<dbReference type="InterPro" id="IPR036291">
    <property type="entry name" value="NAD(P)-bd_dom_sf"/>
</dbReference>
<evidence type="ECO:0000313" key="3">
    <source>
        <dbReference type="Proteomes" id="UP000006334"/>
    </source>
</evidence>
<comment type="similarity">
    <text evidence="1">Belongs to the short-chain dehydrogenases/reductases (SDR) family.</text>
</comment>
<sequence length="272" mass="28564">MSKIALITGASRGIGRATALAFAAAGYNIAITAREFDNTDSVKHKITNNSYAEGSLVETAKLIEKTGVDILAIRMDLLSSQSVNDAIVQVFNQFGGVDVLINNAIYQGPTLNDSLLSLTSETLEKVAKAYFYAPLQITQAVIPSMVQKGSGCIINITSGAGEINPPVAAADGGWGYAYGAGKAAVSRLSGIINIEHGHEGVRAFTVNPGIVNTETLRATISEQDIKKLGQSVALPSDVADLLLWIAQHAGVDLQHKTIDAQRLSSSLSAVNN</sequence>
<dbReference type="RefSeq" id="WP_008844326.1">
    <property type="nucleotide sequence ID" value="NZ_BAEN01000037.1"/>
</dbReference>
<dbReference type="InterPro" id="IPR050259">
    <property type="entry name" value="SDR"/>
</dbReference>
<dbReference type="OrthoDB" id="20590at2"/>
<comment type="caution">
    <text evidence="2">The sequence shown here is derived from an EMBL/GenBank/DDBJ whole genome shotgun (WGS) entry which is preliminary data.</text>
</comment>
<dbReference type="PRINTS" id="PR00081">
    <property type="entry name" value="GDHRDH"/>
</dbReference>
<dbReference type="Pfam" id="PF00106">
    <property type="entry name" value="adh_short"/>
    <property type="match status" value="2"/>
</dbReference>
<dbReference type="AlphaFoldDB" id="K6YT87"/>
<gene>
    <name evidence="2" type="ORF">GLIP_1882</name>
</gene>
<dbReference type="Gene3D" id="3.40.50.720">
    <property type="entry name" value="NAD(P)-binding Rossmann-like Domain"/>
    <property type="match status" value="1"/>
</dbReference>
<organism evidence="2 3">
    <name type="scientific">Aliiglaciecola lipolytica E3</name>
    <dbReference type="NCBI Taxonomy" id="1127673"/>
    <lineage>
        <taxon>Bacteria</taxon>
        <taxon>Pseudomonadati</taxon>
        <taxon>Pseudomonadota</taxon>
        <taxon>Gammaproteobacteria</taxon>
        <taxon>Alteromonadales</taxon>
        <taxon>Alteromonadaceae</taxon>
        <taxon>Aliiglaciecola</taxon>
    </lineage>
</organism>
<dbReference type="InterPro" id="IPR002347">
    <property type="entry name" value="SDR_fam"/>
</dbReference>
<dbReference type="Proteomes" id="UP000006334">
    <property type="component" value="Unassembled WGS sequence"/>
</dbReference>
<dbReference type="eggNOG" id="COG4221">
    <property type="taxonomic scope" value="Bacteria"/>
</dbReference>
<dbReference type="CDD" id="cd05233">
    <property type="entry name" value="SDR_c"/>
    <property type="match status" value="1"/>
</dbReference>
<keyword evidence="3" id="KW-1185">Reference proteome</keyword>
<reference evidence="2 3" key="1">
    <citation type="journal article" date="2017" name="Antonie Van Leeuwenhoek">
        <title>Rhizobium rhizosphaerae sp. nov., a novel species isolated from rice rhizosphere.</title>
        <authorList>
            <person name="Zhao J.J."/>
            <person name="Zhang J."/>
            <person name="Zhang R.J."/>
            <person name="Zhang C.W."/>
            <person name="Yin H.Q."/>
            <person name="Zhang X.X."/>
        </authorList>
    </citation>
    <scope>NUCLEOTIDE SEQUENCE [LARGE SCALE GENOMIC DNA]</scope>
    <source>
        <strain evidence="2 3">E3</strain>
    </source>
</reference>
<evidence type="ECO:0000256" key="1">
    <source>
        <dbReference type="ARBA" id="ARBA00006484"/>
    </source>
</evidence>
<protein>
    <submittedName>
        <fullName evidence="2">Oxidoreductase, short-chain dehydrogenase/reductase</fullName>
    </submittedName>
</protein>
<name>K6YT87_9ALTE</name>
<dbReference type="SUPFAM" id="SSF51735">
    <property type="entry name" value="NAD(P)-binding Rossmann-fold domains"/>
    <property type="match status" value="1"/>
</dbReference>
<dbReference type="PANTHER" id="PTHR42879">
    <property type="entry name" value="3-OXOACYL-(ACYL-CARRIER-PROTEIN) REDUCTASE"/>
    <property type="match status" value="1"/>
</dbReference>
<dbReference type="PANTHER" id="PTHR42879:SF2">
    <property type="entry name" value="3-OXOACYL-[ACYL-CARRIER-PROTEIN] REDUCTASE FABG"/>
    <property type="match status" value="1"/>
</dbReference>
<dbReference type="EMBL" id="BAEN01000037">
    <property type="protein sequence ID" value="GAC14510.1"/>
    <property type="molecule type" value="Genomic_DNA"/>
</dbReference>
<dbReference type="STRING" id="1127673.GLIP_1882"/>